<dbReference type="Proteomes" id="UP001443914">
    <property type="component" value="Unassembled WGS sequence"/>
</dbReference>
<proteinExistence type="predicted"/>
<accession>A0AAW1HYU0</accession>
<reference evidence="1" key="1">
    <citation type="submission" date="2024-03" db="EMBL/GenBank/DDBJ databases">
        <title>WGS assembly of Saponaria officinalis var. Norfolk2.</title>
        <authorList>
            <person name="Jenkins J."/>
            <person name="Shu S."/>
            <person name="Grimwood J."/>
            <person name="Barry K."/>
            <person name="Goodstein D."/>
            <person name="Schmutz J."/>
            <person name="Leebens-Mack J."/>
            <person name="Osbourn A."/>
        </authorList>
    </citation>
    <scope>NUCLEOTIDE SEQUENCE [LARGE SCALE GENOMIC DNA]</scope>
    <source>
        <strain evidence="1">JIC</strain>
    </source>
</reference>
<comment type="caution">
    <text evidence="1">The sequence shown here is derived from an EMBL/GenBank/DDBJ whole genome shotgun (WGS) entry which is preliminary data.</text>
</comment>
<dbReference type="EMBL" id="JBDFQZ010000010">
    <property type="protein sequence ID" value="KAK9681460.1"/>
    <property type="molecule type" value="Genomic_DNA"/>
</dbReference>
<dbReference type="AlphaFoldDB" id="A0AAW1HYU0"/>
<gene>
    <name evidence="1" type="ORF">RND81_10G004100</name>
</gene>
<keyword evidence="2" id="KW-1185">Reference proteome</keyword>
<organism evidence="1 2">
    <name type="scientific">Saponaria officinalis</name>
    <name type="common">Common soapwort</name>
    <name type="synonym">Lychnis saponaria</name>
    <dbReference type="NCBI Taxonomy" id="3572"/>
    <lineage>
        <taxon>Eukaryota</taxon>
        <taxon>Viridiplantae</taxon>
        <taxon>Streptophyta</taxon>
        <taxon>Embryophyta</taxon>
        <taxon>Tracheophyta</taxon>
        <taxon>Spermatophyta</taxon>
        <taxon>Magnoliopsida</taxon>
        <taxon>eudicotyledons</taxon>
        <taxon>Gunneridae</taxon>
        <taxon>Pentapetalae</taxon>
        <taxon>Caryophyllales</taxon>
        <taxon>Caryophyllaceae</taxon>
        <taxon>Caryophylleae</taxon>
        <taxon>Saponaria</taxon>
    </lineage>
</organism>
<name>A0AAW1HYU0_SAPOF</name>
<sequence length="180" mass="20183">MVAMPCEPHDDLCCNNIQMFLHPGNTCRLEGHAFVKSYTGEELEDMEAFRDTAVEAINQYNSCSKKGKLKLERLLKMNSVELHTPYLNGKTSFVDLFGPLLYMTFSATDLESGSSGFYEAAMAEHGGQHLLGLLRDRANDNILTILSISGTDEDLAMKRMMKYNELPRISSCASRSSQWL</sequence>
<evidence type="ECO:0000313" key="1">
    <source>
        <dbReference type="EMBL" id="KAK9681460.1"/>
    </source>
</evidence>
<evidence type="ECO:0000313" key="2">
    <source>
        <dbReference type="Proteomes" id="UP001443914"/>
    </source>
</evidence>
<protein>
    <submittedName>
        <fullName evidence="1">Uncharacterized protein</fullName>
    </submittedName>
</protein>